<organism evidence="1 2">
    <name type="scientific">Candidatus Limenecus avicola</name>
    <dbReference type="NCBI Taxonomy" id="2840847"/>
    <lineage>
        <taxon>Bacteria</taxon>
        <taxon>Bacillati</taxon>
        <taxon>Bacillota</taxon>
        <taxon>Clostridia</taxon>
        <taxon>Eubacteriales</taxon>
        <taxon>Clostridiaceae</taxon>
        <taxon>Clostridiaceae incertae sedis</taxon>
        <taxon>Candidatus Limenecus</taxon>
    </lineage>
</organism>
<gene>
    <name evidence="1" type="ORF">IAD26_04375</name>
</gene>
<dbReference type="AlphaFoldDB" id="A0A9D1MZK3"/>
<proteinExistence type="predicted"/>
<dbReference type="EMBL" id="DVOD01000031">
    <property type="protein sequence ID" value="HIU92354.1"/>
    <property type="molecule type" value="Genomic_DNA"/>
</dbReference>
<name>A0A9D1MZK3_9CLOT</name>
<accession>A0A9D1MZK3</accession>
<evidence type="ECO:0000313" key="1">
    <source>
        <dbReference type="EMBL" id="HIU92354.1"/>
    </source>
</evidence>
<protein>
    <submittedName>
        <fullName evidence="1">Uncharacterized protein</fullName>
    </submittedName>
</protein>
<reference evidence="1" key="1">
    <citation type="submission" date="2020-10" db="EMBL/GenBank/DDBJ databases">
        <authorList>
            <person name="Gilroy R."/>
        </authorList>
    </citation>
    <scope>NUCLEOTIDE SEQUENCE</scope>
    <source>
        <strain evidence="1">CHK154-7741</strain>
    </source>
</reference>
<comment type="caution">
    <text evidence="1">The sequence shown here is derived from an EMBL/GenBank/DDBJ whole genome shotgun (WGS) entry which is preliminary data.</text>
</comment>
<sequence length="215" mass="24971">MRVGAITASYTHKIKKQNQKQQSFKADVQIGRIYIDSFGEKNQLKYNEVCALNSLLKYAQTAYKNVGTDNNLVILYPYLEKDEKTKQQYADIEVCFMNKNAEEARRAILNNKHRLYKEYGDSVKKDLQALADRDETAMKSLTVPYKWSFIRGRGRDWGEPLQNVPTKKDLDFSINCIVKDKLSCYIFDTEKELVVIEPPKPKSYDNDIYMPIGGW</sequence>
<reference evidence="1" key="2">
    <citation type="journal article" date="2021" name="PeerJ">
        <title>Extensive microbial diversity within the chicken gut microbiome revealed by metagenomics and culture.</title>
        <authorList>
            <person name="Gilroy R."/>
            <person name="Ravi A."/>
            <person name="Getino M."/>
            <person name="Pursley I."/>
            <person name="Horton D.L."/>
            <person name="Alikhan N.F."/>
            <person name="Baker D."/>
            <person name="Gharbi K."/>
            <person name="Hall N."/>
            <person name="Watson M."/>
            <person name="Adriaenssens E.M."/>
            <person name="Foster-Nyarko E."/>
            <person name="Jarju S."/>
            <person name="Secka A."/>
            <person name="Antonio M."/>
            <person name="Oren A."/>
            <person name="Chaudhuri R.R."/>
            <person name="La Ragione R."/>
            <person name="Hildebrand F."/>
            <person name="Pallen M.J."/>
        </authorList>
    </citation>
    <scope>NUCLEOTIDE SEQUENCE</scope>
    <source>
        <strain evidence="1">CHK154-7741</strain>
    </source>
</reference>
<dbReference type="Proteomes" id="UP000886748">
    <property type="component" value="Unassembled WGS sequence"/>
</dbReference>
<evidence type="ECO:0000313" key="2">
    <source>
        <dbReference type="Proteomes" id="UP000886748"/>
    </source>
</evidence>